<comment type="cofactor">
    <cofactor evidence="2">
        <name>FAD</name>
        <dbReference type="ChEBI" id="CHEBI:57692"/>
    </cofactor>
</comment>
<evidence type="ECO:0000313" key="7">
    <source>
        <dbReference type="EMBL" id="CAG9830999.1"/>
    </source>
</evidence>
<evidence type="ECO:0000256" key="4">
    <source>
        <dbReference type="SAM" id="Phobius"/>
    </source>
</evidence>
<dbReference type="Gene3D" id="3.50.50.60">
    <property type="entry name" value="FAD/NAD(P)-binding domain"/>
    <property type="match status" value="3"/>
</dbReference>
<keyword evidence="8" id="KW-1185">Reference proteome</keyword>
<dbReference type="SUPFAM" id="SSF54373">
    <property type="entry name" value="FAD-linked reductases, C-terminal domain"/>
    <property type="match status" value="1"/>
</dbReference>
<dbReference type="EMBL" id="OU898278">
    <property type="protein sequence ID" value="CAG9830999.1"/>
    <property type="molecule type" value="Genomic_DNA"/>
</dbReference>
<dbReference type="PANTHER" id="PTHR11552:SF154">
    <property type="entry name" value="FI04917P"/>
    <property type="match status" value="1"/>
</dbReference>
<comment type="similarity">
    <text evidence="1 3">Belongs to the GMC oxidoreductase family.</text>
</comment>
<dbReference type="InterPro" id="IPR012132">
    <property type="entry name" value="GMC_OxRdtase"/>
</dbReference>
<proteinExistence type="inferred from homology"/>
<organism evidence="7 8">
    <name type="scientific">Diabrotica balteata</name>
    <name type="common">Banded cucumber beetle</name>
    <dbReference type="NCBI Taxonomy" id="107213"/>
    <lineage>
        <taxon>Eukaryota</taxon>
        <taxon>Metazoa</taxon>
        <taxon>Ecdysozoa</taxon>
        <taxon>Arthropoda</taxon>
        <taxon>Hexapoda</taxon>
        <taxon>Insecta</taxon>
        <taxon>Pterygota</taxon>
        <taxon>Neoptera</taxon>
        <taxon>Endopterygota</taxon>
        <taxon>Coleoptera</taxon>
        <taxon>Polyphaga</taxon>
        <taxon>Cucujiformia</taxon>
        <taxon>Chrysomeloidea</taxon>
        <taxon>Chrysomelidae</taxon>
        <taxon>Galerucinae</taxon>
        <taxon>Diabroticina</taxon>
        <taxon>Diabroticites</taxon>
        <taxon>Diabrotica</taxon>
    </lineage>
</organism>
<dbReference type="PROSITE" id="PS00623">
    <property type="entry name" value="GMC_OXRED_1"/>
    <property type="match status" value="1"/>
</dbReference>
<sequence length="707" mass="79020">MTIIALSTILTAIKAGVGIIGVGKIAVLPFLIAAITYFHYDQFDPENKNTDRKTLHASYDFIIVGAGSAGSVLANRLSEISNWNVLLMEAGGQETDISDVPIMSLYLHKSKLDWGYKTEPQETACQAMIENRCSWTRGKVLGGSSVLNTMLYIRGNRRDFDRWAEYGNYGGYQTVQDNPYNTPLGIAFLEAGQEMGYDVRDINGEKQTGFALYQFTMRRAARCSTAKAFLRPIRLRKNLHICMYSHVTKVLIDPDTRRAYGVEYIKNGQKQTVLAKKEVILSAGALNSPQLLMLSGVGPKEHLEEKGIPVIHDSPGVGENLQDHIASVVTFLIDYPISLVINRLVNINTALRYAIKEDGPLTSSIGEDRSAPALRDLLFSVIGKFDCKAKLIAQTYDGASVMSGQLNGLQKLVTDSAPLAIFTHYFAHRLNLVLQQSCSNITTVKILFSTLQGLETVGFIPTKYANQSDDWPDMEFMLTSTTTPADGGTQVKKAHGLTDEFYNEVYGNVNYKDTFGVFAMMLRPKSRGRIKLRSKDPLDYPLFYHNYLTHPHDVNVLREGTKAAVAFGQTEAMKRFGARYHNVLVPKCKHLPPYTDEYWDCYIRQYTLSIYHYSCTAKMGPPSDPYAVVDPELKVYGVSGLRVIDASIMPFITNGNINAPVIMIGEKGADLIKYYWLNPTTKRRKRSIDVIYNVKRNVNINQNCSVT</sequence>
<evidence type="ECO:0000256" key="2">
    <source>
        <dbReference type="PIRSR" id="PIRSR000137-2"/>
    </source>
</evidence>
<feature type="domain" description="Glucose-methanol-choline oxidoreductase N-terminal" evidence="5">
    <location>
        <begin position="138"/>
        <end position="161"/>
    </location>
</feature>
<dbReference type="SUPFAM" id="SSF51905">
    <property type="entry name" value="FAD/NAD(P)-binding domain"/>
    <property type="match status" value="1"/>
</dbReference>
<dbReference type="InterPro" id="IPR007867">
    <property type="entry name" value="GMC_OxRtase_C"/>
</dbReference>
<protein>
    <recommendedName>
        <fullName evidence="5 6">Glucose-methanol-choline oxidoreductase N-terminal domain-containing protein</fullName>
    </recommendedName>
</protein>
<keyword evidence="4" id="KW-0472">Membrane</keyword>
<feature type="transmembrane region" description="Helical" evidence="4">
    <location>
        <begin position="12"/>
        <end position="40"/>
    </location>
</feature>
<evidence type="ECO:0000256" key="3">
    <source>
        <dbReference type="RuleBase" id="RU003968"/>
    </source>
</evidence>
<keyword evidence="4" id="KW-0812">Transmembrane</keyword>
<feature type="domain" description="Glucose-methanol-choline oxidoreductase N-terminal" evidence="6">
    <location>
        <begin position="284"/>
        <end position="298"/>
    </location>
</feature>
<keyword evidence="2 3" id="KW-0274">FAD</keyword>
<dbReference type="GO" id="GO:0016614">
    <property type="term" value="F:oxidoreductase activity, acting on CH-OH group of donors"/>
    <property type="evidence" value="ECO:0007669"/>
    <property type="project" value="InterPro"/>
</dbReference>
<dbReference type="Pfam" id="PF00732">
    <property type="entry name" value="GMC_oxred_N"/>
    <property type="match status" value="1"/>
</dbReference>
<dbReference type="Proteomes" id="UP001153709">
    <property type="component" value="Chromosome 3"/>
</dbReference>
<evidence type="ECO:0000259" key="5">
    <source>
        <dbReference type="PROSITE" id="PS00623"/>
    </source>
</evidence>
<dbReference type="InterPro" id="IPR000172">
    <property type="entry name" value="GMC_OxRdtase_N"/>
</dbReference>
<dbReference type="OrthoDB" id="269227at2759"/>
<dbReference type="PANTHER" id="PTHR11552">
    <property type="entry name" value="GLUCOSE-METHANOL-CHOLINE GMC OXIDOREDUCTASE"/>
    <property type="match status" value="1"/>
</dbReference>
<feature type="binding site" evidence="2">
    <location>
        <position position="247"/>
    </location>
    <ligand>
        <name>FAD</name>
        <dbReference type="ChEBI" id="CHEBI:57692"/>
    </ligand>
</feature>
<reference evidence="7" key="1">
    <citation type="submission" date="2022-01" db="EMBL/GenBank/DDBJ databases">
        <authorList>
            <person name="King R."/>
        </authorList>
    </citation>
    <scope>NUCLEOTIDE SEQUENCE</scope>
</reference>
<keyword evidence="3" id="KW-0285">Flavoprotein</keyword>
<dbReference type="GO" id="GO:0050660">
    <property type="term" value="F:flavin adenine dinucleotide binding"/>
    <property type="evidence" value="ECO:0007669"/>
    <property type="project" value="InterPro"/>
</dbReference>
<evidence type="ECO:0000313" key="8">
    <source>
        <dbReference type="Proteomes" id="UP001153709"/>
    </source>
</evidence>
<dbReference type="InterPro" id="IPR036188">
    <property type="entry name" value="FAD/NAD-bd_sf"/>
</dbReference>
<gene>
    <name evidence="7" type="ORF">DIABBA_LOCUS4637</name>
</gene>
<evidence type="ECO:0000256" key="1">
    <source>
        <dbReference type="ARBA" id="ARBA00010790"/>
    </source>
</evidence>
<dbReference type="Gene3D" id="3.30.560.10">
    <property type="entry name" value="Glucose Oxidase, domain 3"/>
    <property type="match status" value="3"/>
</dbReference>
<dbReference type="PROSITE" id="PS00624">
    <property type="entry name" value="GMC_OXRED_2"/>
    <property type="match status" value="1"/>
</dbReference>
<dbReference type="AlphaFoldDB" id="A0A9N9SZB0"/>
<feature type="binding site" evidence="2">
    <location>
        <position position="140"/>
    </location>
    <ligand>
        <name>FAD</name>
        <dbReference type="ChEBI" id="CHEBI:57692"/>
    </ligand>
</feature>
<name>A0A9N9SZB0_DIABA</name>
<accession>A0A9N9SZB0</accession>
<dbReference type="Pfam" id="PF05199">
    <property type="entry name" value="GMC_oxred_C"/>
    <property type="match status" value="1"/>
</dbReference>
<dbReference type="PIRSF" id="PIRSF000137">
    <property type="entry name" value="Alcohol_oxidase"/>
    <property type="match status" value="1"/>
</dbReference>
<keyword evidence="4" id="KW-1133">Transmembrane helix</keyword>
<evidence type="ECO:0000259" key="6">
    <source>
        <dbReference type="PROSITE" id="PS00624"/>
    </source>
</evidence>